<name>Q0BPZ4_GRABC</name>
<dbReference type="AlphaFoldDB" id="Q0BPZ4"/>
<dbReference type="KEGG" id="gbe:GbCGDNIH1_2210"/>
<keyword evidence="2" id="KW-1185">Reference proteome</keyword>
<evidence type="ECO:0000313" key="2">
    <source>
        <dbReference type="Proteomes" id="UP000001963"/>
    </source>
</evidence>
<dbReference type="HOGENOM" id="CLU_2649360_0_0_5"/>
<reference evidence="1 2" key="1">
    <citation type="journal article" date="2007" name="J. Bacteriol.">
        <title>Genome sequence analysis of the emerging human pathogenic acetic acid bacterium Granulibacter bethesdensis.</title>
        <authorList>
            <person name="Greenberg D.E."/>
            <person name="Porcella S.F."/>
            <person name="Zelazny A.M."/>
            <person name="Virtaneva K."/>
            <person name="Sturdevant D.E."/>
            <person name="Kupko J.J.III."/>
            <person name="Barbian K.D."/>
            <person name="Babar A."/>
            <person name="Dorward D.W."/>
            <person name="Holland S.M."/>
        </authorList>
    </citation>
    <scope>NUCLEOTIDE SEQUENCE [LARGE SCALE GENOMIC DNA]</scope>
    <source>
        <strain evidence="2">ATCC BAA-1260 / CGDNIH1</strain>
    </source>
</reference>
<proteinExistence type="predicted"/>
<dbReference type="EMBL" id="CP000394">
    <property type="protein sequence ID" value="ABI63108.1"/>
    <property type="molecule type" value="Genomic_DNA"/>
</dbReference>
<evidence type="ECO:0000313" key="1">
    <source>
        <dbReference type="EMBL" id="ABI63108.1"/>
    </source>
</evidence>
<sequence length="76" mass="8375">MVAVCEKPCYRAAVSLMAGMFRPLGHRPSGLVLPGFGQGSKKAGGRNIFGDNVRWTRQGSRIRPQQACCKQEIEIR</sequence>
<dbReference type="Proteomes" id="UP000001963">
    <property type="component" value="Chromosome"/>
</dbReference>
<organism evidence="1 2">
    <name type="scientific">Granulibacter bethesdensis (strain ATCC BAA-1260 / CGDNIH1)</name>
    <dbReference type="NCBI Taxonomy" id="391165"/>
    <lineage>
        <taxon>Bacteria</taxon>
        <taxon>Pseudomonadati</taxon>
        <taxon>Pseudomonadota</taxon>
        <taxon>Alphaproteobacteria</taxon>
        <taxon>Acetobacterales</taxon>
        <taxon>Acetobacteraceae</taxon>
        <taxon>Granulibacter</taxon>
    </lineage>
</organism>
<accession>Q0BPZ4</accession>
<protein>
    <submittedName>
        <fullName evidence="1">Uncharacterized protein</fullName>
    </submittedName>
</protein>
<dbReference type="STRING" id="391165.GbCGDNIH1_2210"/>
<gene>
    <name evidence="1" type="ordered locus">GbCGDNIH1_2210</name>
</gene>